<dbReference type="EMBL" id="NIVC01000942">
    <property type="protein sequence ID" value="PAA74519.1"/>
    <property type="molecule type" value="Genomic_DNA"/>
</dbReference>
<dbReference type="Proteomes" id="UP000215902">
    <property type="component" value="Unassembled WGS sequence"/>
</dbReference>
<feature type="compositionally biased region" description="Basic and acidic residues" evidence="1">
    <location>
        <begin position="12"/>
        <end position="27"/>
    </location>
</feature>
<feature type="region of interest" description="Disordered" evidence="1">
    <location>
        <begin position="1"/>
        <end position="100"/>
    </location>
</feature>
<feature type="region of interest" description="Disordered" evidence="1">
    <location>
        <begin position="240"/>
        <end position="267"/>
    </location>
</feature>
<proteinExistence type="predicted"/>
<evidence type="ECO:0000313" key="3">
    <source>
        <dbReference type="Proteomes" id="UP000215902"/>
    </source>
</evidence>
<accession>A0A267FNA3</accession>
<name>A0A267FNA3_9PLAT</name>
<keyword evidence="3" id="KW-1185">Reference proteome</keyword>
<dbReference type="AlphaFoldDB" id="A0A267FNA3"/>
<feature type="compositionally biased region" description="Polar residues" evidence="1">
    <location>
        <begin position="1"/>
        <end position="11"/>
    </location>
</feature>
<comment type="caution">
    <text evidence="2">The sequence shown here is derived from an EMBL/GenBank/DDBJ whole genome shotgun (WGS) entry which is preliminary data.</text>
</comment>
<feature type="compositionally biased region" description="Polar residues" evidence="1">
    <location>
        <begin position="46"/>
        <end position="57"/>
    </location>
</feature>
<organism evidence="2 3">
    <name type="scientific">Macrostomum lignano</name>
    <dbReference type="NCBI Taxonomy" id="282301"/>
    <lineage>
        <taxon>Eukaryota</taxon>
        <taxon>Metazoa</taxon>
        <taxon>Spiralia</taxon>
        <taxon>Lophotrochozoa</taxon>
        <taxon>Platyhelminthes</taxon>
        <taxon>Rhabditophora</taxon>
        <taxon>Macrostomorpha</taxon>
        <taxon>Macrostomida</taxon>
        <taxon>Macrostomidae</taxon>
        <taxon>Macrostomum</taxon>
    </lineage>
</organism>
<protein>
    <submittedName>
        <fullName evidence="2">Uncharacterized protein</fullName>
    </submittedName>
</protein>
<evidence type="ECO:0000256" key="1">
    <source>
        <dbReference type="SAM" id="MobiDB-lite"/>
    </source>
</evidence>
<feature type="compositionally biased region" description="Basic residues" evidence="1">
    <location>
        <begin position="58"/>
        <end position="70"/>
    </location>
</feature>
<gene>
    <name evidence="2" type="ORF">BOX15_Mlig003961g3</name>
</gene>
<sequence length="317" mass="36561">MRPPQLQNSEMQKFKENKSPHQRRDQTPNRSRSLNHRRSSRENRAPSRSPTPNGSPTQKHHPHARSRRSRSQSISQSGTEEINARDKSESEYDPELSNATRLKNQNEYKLEFFGGRYSGFWKKHYGSISKEKRRVFNESLVSLINSLRRRYGQRLRPLVLSRDLCRGAKAVWSERAQTTAGLTFTAETRYELRFTVNHSGASFDRLEIVDCLLFTDVAVRAKSDLPEAVFHYWVEGRHTDKPGKRPLPPGTNNSTVGGTARSESEKASKVRGYRQLLLMSKCRYIGLHFAKFRKHHAVHSNEPFSVVALLSEQDLMR</sequence>
<evidence type="ECO:0000313" key="2">
    <source>
        <dbReference type="EMBL" id="PAA74519.1"/>
    </source>
</evidence>
<reference evidence="2 3" key="1">
    <citation type="submission" date="2017-06" db="EMBL/GenBank/DDBJ databases">
        <title>A platform for efficient transgenesis in Macrostomum lignano, a flatworm model organism for stem cell research.</title>
        <authorList>
            <person name="Berezikov E."/>
        </authorList>
    </citation>
    <scope>NUCLEOTIDE SEQUENCE [LARGE SCALE GENOMIC DNA]</scope>
    <source>
        <strain evidence="2">DV1</strain>
        <tissue evidence="2">Whole organism</tissue>
    </source>
</reference>